<dbReference type="EMBL" id="UYYA01001072">
    <property type="protein sequence ID" value="VDM55061.1"/>
    <property type="molecule type" value="Genomic_DNA"/>
</dbReference>
<protein>
    <submittedName>
        <fullName evidence="3">Anoctamin</fullName>
    </submittedName>
</protein>
<dbReference type="AlphaFoldDB" id="A0A0R3PGP2"/>
<sequence>MSGELEEEKTATRPKLREMLADQAKVQHVQDLNFCIAIYPFSHGLLITFLYQRWEAPYRAAPKGASRTIYPDSSKENRSAEGPQLGECITFKFNLS</sequence>
<evidence type="ECO:0000313" key="2">
    <source>
        <dbReference type="Proteomes" id="UP000267027"/>
    </source>
</evidence>
<reference evidence="1 2" key="2">
    <citation type="submission" date="2018-11" db="EMBL/GenBank/DDBJ databases">
        <authorList>
            <consortium name="Pathogen Informatics"/>
        </authorList>
    </citation>
    <scope>NUCLEOTIDE SEQUENCE [LARGE SCALE GENOMIC DNA]</scope>
    <source>
        <strain evidence="1 2">Costa Rica</strain>
    </source>
</reference>
<name>A0A0R3PGP2_ANGCS</name>
<proteinExistence type="predicted"/>
<organism evidence="3">
    <name type="scientific">Angiostrongylus costaricensis</name>
    <name type="common">Nematode worm</name>
    <dbReference type="NCBI Taxonomy" id="334426"/>
    <lineage>
        <taxon>Eukaryota</taxon>
        <taxon>Metazoa</taxon>
        <taxon>Ecdysozoa</taxon>
        <taxon>Nematoda</taxon>
        <taxon>Chromadorea</taxon>
        <taxon>Rhabditida</taxon>
        <taxon>Rhabditina</taxon>
        <taxon>Rhabditomorpha</taxon>
        <taxon>Strongyloidea</taxon>
        <taxon>Metastrongylidae</taxon>
        <taxon>Angiostrongylus</taxon>
    </lineage>
</organism>
<evidence type="ECO:0000313" key="1">
    <source>
        <dbReference type="EMBL" id="VDM55061.1"/>
    </source>
</evidence>
<evidence type="ECO:0000313" key="3">
    <source>
        <dbReference type="WBParaSite" id="ACOC_0000347501-mRNA-1"/>
    </source>
</evidence>
<keyword evidence="2" id="KW-1185">Reference proteome</keyword>
<gene>
    <name evidence="1" type="ORF">ACOC_LOCUS3476</name>
</gene>
<reference evidence="3" key="1">
    <citation type="submission" date="2017-02" db="UniProtKB">
        <authorList>
            <consortium name="WormBaseParasite"/>
        </authorList>
    </citation>
    <scope>IDENTIFICATION</scope>
</reference>
<dbReference type="Proteomes" id="UP000267027">
    <property type="component" value="Unassembled WGS sequence"/>
</dbReference>
<accession>A0A0R3PGP2</accession>
<dbReference type="WBParaSite" id="ACOC_0000347501-mRNA-1">
    <property type="protein sequence ID" value="ACOC_0000347501-mRNA-1"/>
    <property type="gene ID" value="ACOC_0000347501"/>
</dbReference>